<accession>A0ABV5MWR4</accession>
<dbReference type="Proteomes" id="UP001589709">
    <property type="component" value="Unassembled WGS sequence"/>
</dbReference>
<evidence type="ECO:0000256" key="1">
    <source>
        <dbReference type="SAM" id="MobiDB-lite"/>
    </source>
</evidence>
<keyword evidence="3" id="KW-1185">Reference proteome</keyword>
<evidence type="ECO:0000313" key="3">
    <source>
        <dbReference type="Proteomes" id="UP001589709"/>
    </source>
</evidence>
<dbReference type="EMBL" id="JBHMCY010000006">
    <property type="protein sequence ID" value="MFB9462084.1"/>
    <property type="molecule type" value="Genomic_DNA"/>
</dbReference>
<comment type="caution">
    <text evidence="2">The sequence shown here is derived from an EMBL/GenBank/DDBJ whole genome shotgun (WGS) entry which is preliminary data.</text>
</comment>
<reference evidence="2 3" key="1">
    <citation type="submission" date="2024-09" db="EMBL/GenBank/DDBJ databases">
        <authorList>
            <person name="Sun Q."/>
            <person name="Mori K."/>
        </authorList>
    </citation>
    <scope>NUCLEOTIDE SEQUENCE [LARGE SCALE GENOMIC DNA]</scope>
    <source>
        <strain evidence="2 3">JCM 6917</strain>
    </source>
</reference>
<evidence type="ECO:0000313" key="2">
    <source>
        <dbReference type="EMBL" id="MFB9462084.1"/>
    </source>
</evidence>
<gene>
    <name evidence="2" type="ORF">ACFF45_04945</name>
</gene>
<proteinExistence type="predicted"/>
<organism evidence="2 3">
    <name type="scientific">Streptomyces cinereospinus</name>
    <dbReference type="NCBI Taxonomy" id="285561"/>
    <lineage>
        <taxon>Bacteria</taxon>
        <taxon>Bacillati</taxon>
        <taxon>Actinomycetota</taxon>
        <taxon>Actinomycetes</taxon>
        <taxon>Kitasatosporales</taxon>
        <taxon>Streptomycetaceae</taxon>
        <taxon>Streptomyces</taxon>
    </lineage>
</organism>
<protein>
    <submittedName>
        <fullName evidence="2">Uncharacterized protein</fullName>
    </submittedName>
</protein>
<sequence>MRVVCAVAVLVAVNLATDRLLRDPRAYVLSRAGATAAAAAAFGGGSAGAAAGVAATALAGALMCEPRRRSDGLLPPVAPRRAVDGSGRAPARGGRPGKWRPDA</sequence>
<dbReference type="RefSeq" id="WP_381342342.1">
    <property type="nucleotide sequence ID" value="NZ_JBHMCY010000006.1"/>
</dbReference>
<feature type="region of interest" description="Disordered" evidence="1">
    <location>
        <begin position="68"/>
        <end position="103"/>
    </location>
</feature>
<name>A0ABV5MWR4_9ACTN</name>